<comment type="subcellular location">
    <subcellularLocation>
        <location evidence="1">Cell membrane</location>
        <topology evidence="1">Multi-pass membrane protein</topology>
    </subcellularLocation>
</comment>
<feature type="transmembrane region" description="Helical" evidence="15">
    <location>
        <begin position="79"/>
        <end position="101"/>
    </location>
</feature>
<reference evidence="16 17" key="1">
    <citation type="submission" date="2018-09" db="EMBL/GenBank/DDBJ databases">
        <authorList>
            <person name="Le Fleche-Mateos A."/>
        </authorList>
    </citation>
    <scope>NUCLEOTIDE SEQUENCE [LARGE SCALE GENOMIC DNA]</scope>
    <source>
        <strain evidence="16 17">DSM 27399</strain>
    </source>
</reference>
<dbReference type="GO" id="GO:0006782">
    <property type="term" value="P:protoporphyrinogen IX biosynthetic process"/>
    <property type="evidence" value="ECO:0007669"/>
    <property type="project" value="UniProtKB-UniRule"/>
</dbReference>
<dbReference type="AlphaFoldDB" id="A0A419N2I6"/>
<feature type="transmembrane region" description="Helical" evidence="15">
    <location>
        <begin position="122"/>
        <end position="139"/>
    </location>
</feature>
<evidence type="ECO:0000256" key="13">
    <source>
        <dbReference type="ARBA" id="ARBA00048390"/>
    </source>
</evidence>
<comment type="caution">
    <text evidence="16">The sequence shown here is derived from an EMBL/GenBank/DDBJ whole genome shotgun (WGS) entry which is preliminary data.</text>
</comment>
<dbReference type="GO" id="GO:0070818">
    <property type="term" value="F:protoporphyrinogen oxidase activity"/>
    <property type="evidence" value="ECO:0007669"/>
    <property type="project" value="UniProtKB-UniRule"/>
</dbReference>
<feature type="transmembrane region" description="Helical" evidence="15">
    <location>
        <begin position="52"/>
        <end position="73"/>
    </location>
</feature>
<dbReference type="EC" id="1.3.99.-" evidence="14"/>
<evidence type="ECO:0000256" key="9">
    <source>
        <dbReference type="ARBA" id="ARBA00022989"/>
    </source>
</evidence>
<dbReference type="RefSeq" id="WP_120135044.1">
    <property type="nucleotide sequence ID" value="NZ_RAHH01000041.1"/>
</dbReference>
<dbReference type="PIRSF" id="PIRSF004638">
    <property type="entry name" value="UCP004638"/>
    <property type="match status" value="1"/>
</dbReference>
<dbReference type="GO" id="GO:0005886">
    <property type="term" value="C:plasma membrane"/>
    <property type="evidence" value="ECO:0007669"/>
    <property type="project" value="UniProtKB-SubCell"/>
</dbReference>
<evidence type="ECO:0000256" key="5">
    <source>
        <dbReference type="ARBA" id="ARBA00022475"/>
    </source>
</evidence>
<evidence type="ECO:0000256" key="15">
    <source>
        <dbReference type="SAM" id="Phobius"/>
    </source>
</evidence>
<dbReference type="OrthoDB" id="194724at2"/>
<evidence type="ECO:0000256" key="14">
    <source>
        <dbReference type="PIRNR" id="PIRNR004638"/>
    </source>
</evidence>
<proteinExistence type="inferred from homology"/>
<evidence type="ECO:0000313" key="17">
    <source>
        <dbReference type="Proteomes" id="UP000284908"/>
    </source>
</evidence>
<keyword evidence="10" id="KW-0560">Oxidoreductase</keyword>
<comment type="similarity">
    <text evidence="3 14">Belongs to the HemJ family.</text>
</comment>
<evidence type="ECO:0000256" key="11">
    <source>
        <dbReference type="ARBA" id="ARBA00023004"/>
    </source>
</evidence>
<dbReference type="InterPro" id="IPR005265">
    <property type="entry name" value="HemJ-like"/>
</dbReference>
<organism evidence="16 17">
    <name type="scientific">Rahnella woolbedingensis</name>
    <dbReference type="NCBI Taxonomy" id="1510574"/>
    <lineage>
        <taxon>Bacteria</taxon>
        <taxon>Pseudomonadati</taxon>
        <taxon>Pseudomonadota</taxon>
        <taxon>Gammaproteobacteria</taxon>
        <taxon>Enterobacterales</taxon>
        <taxon>Yersiniaceae</taxon>
        <taxon>Rahnella</taxon>
    </lineage>
</organism>
<dbReference type="UniPathway" id="UPA00251">
    <property type="reaction ID" value="UER00324"/>
</dbReference>
<comment type="pathway">
    <text evidence="2 14">Porphyrin-containing compound metabolism; protoporphyrin-IX biosynthesis; protoporphyrin-IX from protoporphyrinogen-IX: step 1/1.</text>
</comment>
<evidence type="ECO:0000256" key="10">
    <source>
        <dbReference type="ARBA" id="ARBA00023002"/>
    </source>
</evidence>
<comment type="catalytic activity">
    <reaction evidence="13 14">
        <text>protoporphyrinogen IX + 3 A = protoporphyrin IX + 3 AH2</text>
        <dbReference type="Rhea" id="RHEA:62000"/>
        <dbReference type="ChEBI" id="CHEBI:13193"/>
        <dbReference type="ChEBI" id="CHEBI:17499"/>
        <dbReference type="ChEBI" id="CHEBI:57306"/>
        <dbReference type="ChEBI" id="CHEBI:57307"/>
    </reaction>
</comment>
<accession>A0A419N2I6</accession>
<evidence type="ECO:0000256" key="8">
    <source>
        <dbReference type="ARBA" id="ARBA00022723"/>
    </source>
</evidence>
<keyword evidence="8 14" id="KW-0479">Metal-binding</keyword>
<gene>
    <name evidence="16" type="ORF">D6C13_23295</name>
</gene>
<keyword evidence="9 15" id="KW-1133">Transmembrane helix</keyword>
<evidence type="ECO:0000256" key="3">
    <source>
        <dbReference type="ARBA" id="ARBA00006501"/>
    </source>
</evidence>
<evidence type="ECO:0000256" key="7">
    <source>
        <dbReference type="ARBA" id="ARBA00022692"/>
    </source>
</evidence>
<keyword evidence="17" id="KW-1185">Reference proteome</keyword>
<dbReference type="Proteomes" id="UP000284908">
    <property type="component" value="Unassembled WGS sequence"/>
</dbReference>
<feature type="transmembrane region" description="Helical" evidence="15">
    <location>
        <begin position="6"/>
        <end position="31"/>
    </location>
</feature>
<protein>
    <recommendedName>
        <fullName evidence="4 14">Protoporphyrinogen IX oxidase</fullName>
        <ecNumber evidence="14">1.3.99.-</ecNumber>
    </recommendedName>
</protein>
<keyword evidence="5 14" id="KW-1003">Cell membrane</keyword>
<dbReference type="GO" id="GO:0046872">
    <property type="term" value="F:metal ion binding"/>
    <property type="evidence" value="ECO:0007669"/>
    <property type="project" value="UniProtKB-UniRule"/>
</dbReference>
<keyword evidence="6 14" id="KW-0349">Heme</keyword>
<dbReference type="Pfam" id="PF03653">
    <property type="entry name" value="UPF0093"/>
    <property type="match status" value="1"/>
</dbReference>
<evidence type="ECO:0000256" key="6">
    <source>
        <dbReference type="ARBA" id="ARBA00022617"/>
    </source>
</evidence>
<comment type="cofactor">
    <cofactor evidence="14">
        <name>heme b</name>
        <dbReference type="ChEBI" id="CHEBI:60344"/>
    </cofactor>
    <text evidence="14">Binds 1 heme b (iron(II)-protoporphyrin IX) group per subunit.</text>
</comment>
<keyword evidence="12 14" id="KW-0472">Membrane</keyword>
<comment type="function">
    <text evidence="14">Catalyzes the oxidation of protoporphyrinogen IX to protoporphyrin IX.</text>
</comment>
<sequence>MIHEWLNALHLIAGVLWIGGLLSLALVSVVFRNAGAGANDGLRTLAVTVQKWNRCITSPAMLLLWVAGIWMIVSHGQFPHAWLLIKMVVVLVLSALHGLLSGNLRRLASGQPAKDFALVRKAGSMIVIGVIIIGIMAIIRPF</sequence>
<keyword evidence="11 14" id="KW-0408">Iron</keyword>
<dbReference type="PANTHER" id="PTHR40255:SF1">
    <property type="entry name" value="PROTOPORPHYRINOGEN IX OXIDASE"/>
    <property type="match status" value="1"/>
</dbReference>
<evidence type="ECO:0000256" key="12">
    <source>
        <dbReference type="ARBA" id="ARBA00023136"/>
    </source>
</evidence>
<dbReference type="PANTHER" id="PTHR40255">
    <property type="entry name" value="UPF0093 MEMBRANE PROTEIN SLR1790"/>
    <property type="match status" value="1"/>
</dbReference>
<evidence type="ECO:0000256" key="1">
    <source>
        <dbReference type="ARBA" id="ARBA00004651"/>
    </source>
</evidence>
<keyword evidence="7 15" id="KW-0812">Transmembrane</keyword>
<evidence type="ECO:0000256" key="2">
    <source>
        <dbReference type="ARBA" id="ARBA00005073"/>
    </source>
</evidence>
<evidence type="ECO:0000313" key="16">
    <source>
        <dbReference type="EMBL" id="RJT34987.1"/>
    </source>
</evidence>
<dbReference type="EMBL" id="RAHH01000041">
    <property type="protein sequence ID" value="RJT34987.1"/>
    <property type="molecule type" value="Genomic_DNA"/>
</dbReference>
<name>A0A419N2I6_9GAMM</name>
<evidence type="ECO:0000256" key="4">
    <source>
        <dbReference type="ARBA" id="ARBA00017504"/>
    </source>
</evidence>